<feature type="domain" description="HTH deoR-type" evidence="3">
    <location>
        <begin position="144"/>
        <end position="191"/>
    </location>
</feature>
<sequence length="203" mass="23521">MLEKDKKLELQSELIKLVDAVCRVGDALDKQGEVVLATELKQQATEIYKLFFIGTKRDLLLQIEYLTGLFDLAQTRHLIKDVNFIVLNREFGVFRQKLGNDLTGAVKAGAEAQNFHPANHKQRLQKQSIKIKKPLKQKKQFNARQEKLLSVIKNKKEISISEVSDMFKGQVTDKTIRRDLIYLMKCGLIGRRGDKRWTKYYLK</sequence>
<dbReference type="AlphaFoldDB" id="A0A2M7AX44"/>
<dbReference type="InterPro" id="IPR001034">
    <property type="entry name" value="DeoR_HTH"/>
</dbReference>
<dbReference type="Pfam" id="PF08220">
    <property type="entry name" value="HTH_DeoR"/>
    <property type="match status" value="1"/>
</dbReference>
<dbReference type="Gene3D" id="1.10.10.10">
    <property type="entry name" value="Winged helix-like DNA-binding domain superfamily/Winged helix DNA-binding domain"/>
    <property type="match status" value="1"/>
</dbReference>
<reference evidence="5" key="1">
    <citation type="submission" date="2017-09" db="EMBL/GenBank/DDBJ databases">
        <title>Depth-based differentiation of microbial function through sediment-hosted aquifers and enrichment of novel symbionts in the deep terrestrial subsurface.</title>
        <authorList>
            <person name="Probst A.J."/>
            <person name="Ladd B."/>
            <person name="Jarett J.K."/>
            <person name="Geller-Mcgrath D.E."/>
            <person name="Sieber C.M.K."/>
            <person name="Emerson J.B."/>
            <person name="Anantharaman K."/>
            <person name="Thomas B.C."/>
            <person name="Malmstrom R."/>
            <person name="Stieglmeier M."/>
            <person name="Klingl A."/>
            <person name="Woyke T."/>
            <person name="Ryan C.M."/>
            <person name="Banfield J.F."/>
        </authorList>
    </citation>
    <scope>NUCLEOTIDE SEQUENCE [LARGE SCALE GENOMIC DNA]</scope>
</reference>
<keyword evidence="2" id="KW-0804">Transcription</keyword>
<dbReference type="Proteomes" id="UP000228775">
    <property type="component" value="Unassembled WGS sequence"/>
</dbReference>
<evidence type="ECO:0000259" key="3">
    <source>
        <dbReference type="SMART" id="SM00420"/>
    </source>
</evidence>
<dbReference type="SUPFAM" id="SSF46785">
    <property type="entry name" value="Winged helix' DNA-binding domain"/>
    <property type="match status" value="1"/>
</dbReference>
<organism evidence="4 5">
    <name type="scientific">Candidatus Portnoybacteria bacterium CG06_land_8_20_14_3_00_39_12</name>
    <dbReference type="NCBI Taxonomy" id="1974809"/>
    <lineage>
        <taxon>Bacteria</taxon>
        <taxon>Candidatus Portnoyibacteriota</taxon>
    </lineage>
</organism>
<dbReference type="InterPro" id="IPR036390">
    <property type="entry name" value="WH_DNA-bd_sf"/>
</dbReference>
<dbReference type="InterPro" id="IPR036388">
    <property type="entry name" value="WH-like_DNA-bd_sf"/>
</dbReference>
<keyword evidence="1" id="KW-0805">Transcription regulation</keyword>
<dbReference type="EMBL" id="PEVY01000044">
    <property type="protein sequence ID" value="PIU75204.1"/>
    <property type="molecule type" value="Genomic_DNA"/>
</dbReference>
<evidence type="ECO:0000256" key="1">
    <source>
        <dbReference type="ARBA" id="ARBA00023015"/>
    </source>
</evidence>
<evidence type="ECO:0000313" key="5">
    <source>
        <dbReference type="Proteomes" id="UP000228775"/>
    </source>
</evidence>
<name>A0A2M7AX44_9BACT</name>
<evidence type="ECO:0000313" key="4">
    <source>
        <dbReference type="EMBL" id="PIU75204.1"/>
    </source>
</evidence>
<comment type="caution">
    <text evidence="4">The sequence shown here is derived from an EMBL/GenBank/DDBJ whole genome shotgun (WGS) entry which is preliminary data.</text>
</comment>
<gene>
    <name evidence="4" type="ORF">COS76_02055</name>
</gene>
<accession>A0A2M7AX44</accession>
<dbReference type="SMART" id="SM00420">
    <property type="entry name" value="HTH_DEOR"/>
    <property type="match status" value="1"/>
</dbReference>
<evidence type="ECO:0000256" key="2">
    <source>
        <dbReference type="ARBA" id="ARBA00023163"/>
    </source>
</evidence>
<dbReference type="GO" id="GO:0003700">
    <property type="term" value="F:DNA-binding transcription factor activity"/>
    <property type="evidence" value="ECO:0007669"/>
    <property type="project" value="InterPro"/>
</dbReference>
<protein>
    <recommendedName>
        <fullName evidence="3">HTH deoR-type domain-containing protein</fullName>
    </recommendedName>
</protein>
<proteinExistence type="predicted"/>